<organism evidence="2 3">
    <name type="scientific">Jimgerdemannia flammicorona</name>
    <dbReference type="NCBI Taxonomy" id="994334"/>
    <lineage>
        <taxon>Eukaryota</taxon>
        <taxon>Fungi</taxon>
        <taxon>Fungi incertae sedis</taxon>
        <taxon>Mucoromycota</taxon>
        <taxon>Mucoromycotina</taxon>
        <taxon>Endogonomycetes</taxon>
        <taxon>Endogonales</taxon>
        <taxon>Endogonaceae</taxon>
        <taxon>Jimgerdemannia</taxon>
    </lineage>
</organism>
<protein>
    <submittedName>
        <fullName evidence="2">Uncharacterized protein</fullName>
    </submittedName>
</protein>
<accession>A0A433D102</accession>
<feature type="compositionally biased region" description="Basic and acidic residues" evidence="1">
    <location>
        <begin position="128"/>
        <end position="151"/>
    </location>
</feature>
<evidence type="ECO:0000256" key="1">
    <source>
        <dbReference type="SAM" id="MobiDB-lite"/>
    </source>
</evidence>
<feature type="compositionally biased region" description="Basic and acidic residues" evidence="1">
    <location>
        <begin position="175"/>
        <end position="184"/>
    </location>
</feature>
<keyword evidence="3" id="KW-1185">Reference proteome</keyword>
<gene>
    <name evidence="2" type="ORF">BC936DRAFT_149351</name>
</gene>
<evidence type="ECO:0000313" key="3">
    <source>
        <dbReference type="Proteomes" id="UP000268093"/>
    </source>
</evidence>
<name>A0A433D102_9FUNG</name>
<feature type="compositionally biased region" description="Basic and acidic residues" evidence="1">
    <location>
        <begin position="207"/>
        <end position="222"/>
    </location>
</feature>
<feature type="region of interest" description="Disordered" evidence="1">
    <location>
        <begin position="128"/>
        <end position="222"/>
    </location>
</feature>
<feature type="compositionally biased region" description="Low complexity" evidence="1">
    <location>
        <begin position="64"/>
        <end position="76"/>
    </location>
</feature>
<dbReference type="AlphaFoldDB" id="A0A433D102"/>
<comment type="caution">
    <text evidence="2">The sequence shown here is derived from an EMBL/GenBank/DDBJ whole genome shotgun (WGS) entry which is preliminary data.</text>
</comment>
<proteinExistence type="predicted"/>
<feature type="compositionally biased region" description="Low complexity" evidence="1">
    <location>
        <begin position="84"/>
        <end position="101"/>
    </location>
</feature>
<dbReference type="Proteomes" id="UP000268093">
    <property type="component" value="Unassembled WGS sequence"/>
</dbReference>
<dbReference type="EMBL" id="RBNI01008781">
    <property type="protein sequence ID" value="RUP44514.1"/>
    <property type="molecule type" value="Genomic_DNA"/>
</dbReference>
<sequence length="222" mass="24524">MIVMKINILKEFPQSTISLSLSLPTMASPNPTTVPSSPANHTPDSNWSSPDPAASQDTQDTLPRRSSTSPAPTAPSIVHLQQVAAAKLPGKATAPTTPTGKHLPSVTPPINVFSNDGSFLERFKKMKQDDAERMKREEAMQRKKEFEERIKSRGKRKKTAADVSEDGAEEGEEGEEHRPKRAKDADDDGEPLDPKASAYLKEMQTYNERHVGDERRSRPLVK</sequence>
<reference evidence="2 3" key="1">
    <citation type="journal article" date="2018" name="New Phytol.">
        <title>Phylogenomics of Endogonaceae and evolution of mycorrhizas within Mucoromycota.</title>
        <authorList>
            <person name="Chang Y."/>
            <person name="Desiro A."/>
            <person name="Na H."/>
            <person name="Sandor L."/>
            <person name="Lipzen A."/>
            <person name="Clum A."/>
            <person name="Barry K."/>
            <person name="Grigoriev I.V."/>
            <person name="Martin F.M."/>
            <person name="Stajich J.E."/>
            <person name="Smith M.E."/>
            <person name="Bonito G."/>
            <person name="Spatafora J.W."/>
        </authorList>
    </citation>
    <scope>NUCLEOTIDE SEQUENCE [LARGE SCALE GENOMIC DNA]</scope>
    <source>
        <strain evidence="2 3">GMNB39</strain>
    </source>
</reference>
<feature type="compositionally biased region" description="Polar residues" evidence="1">
    <location>
        <begin position="28"/>
        <end position="61"/>
    </location>
</feature>
<dbReference type="OrthoDB" id="5544050at2759"/>
<evidence type="ECO:0000313" key="2">
    <source>
        <dbReference type="EMBL" id="RUP44514.1"/>
    </source>
</evidence>
<feature type="compositionally biased region" description="Acidic residues" evidence="1">
    <location>
        <begin position="163"/>
        <end position="174"/>
    </location>
</feature>
<feature type="region of interest" description="Disordered" evidence="1">
    <location>
        <begin position="28"/>
        <end position="110"/>
    </location>
</feature>